<reference evidence="2 3" key="1">
    <citation type="submission" date="2023-11" db="EMBL/GenBank/DDBJ databases">
        <title>MicrobeMod: A computational toolkit for identifying prokaryotic methylation and restriction-modification with nanopore sequencing.</title>
        <authorList>
            <person name="Crits-Christoph A."/>
            <person name="Kang S.C."/>
            <person name="Lee H."/>
            <person name="Ostrov N."/>
        </authorList>
    </citation>
    <scope>NUCLEOTIDE SEQUENCE [LARGE SCALE GENOMIC DNA]</scope>
    <source>
        <strain evidence="2 3">ATCC BAA-805</strain>
    </source>
</reference>
<dbReference type="SUPFAM" id="SSF56935">
    <property type="entry name" value="Porins"/>
    <property type="match status" value="1"/>
</dbReference>
<evidence type="ECO:0000256" key="1">
    <source>
        <dbReference type="SAM" id="SignalP"/>
    </source>
</evidence>
<sequence length="445" mass="48247">MMKLRYSALLPVTAIATGALTASLNSARAAELVDNETTHIEANVEVVVGAFHSQQGYAQSETSKAGGRDWQEGYAKYGLDAAHSLQRSSLYANVAWVSSATLGQGDAAGFTTGDERKTRLENLYVGWKSGDTVAALGEDGLDFSLGRQRIQLGDGFLISGDALSFGEGVLGGDLDRGGAYYLAGRQAFEKTAVLRLGGEQGWRGDVMWLESDNPAQAKPALGIANFERVTDNGTLGVTYLDVLSTDDDYAFLYPDRENVKVYSVRGQGNVGVENLFLSGEYALQRNGSSEDENAWYLEAGWTFSDAPWTPSVSYRFSRFSDQYDPLFYGNGRALGTWFQGEVAANYAGPFNSNSRVQQLNVTLTPSDSLSLGAMLYDFHTLSSEAGPNVDGQEVNLYAFWAPSERWWVMPLIGRYDPDTSAAGGGSQIGRDSANLYTQLLLGFNF</sequence>
<accession>A0ABZ0YK62</accession>
<keyword evidence="3" id="KW-1185">Reference proteome</keyword>
<dbReference type="RefSeq" id="WP_246638177.1">
    <property type="nucleotide sequence ID" value="NZ_CP140255.1"/>
</dbReference>
<dbReference type="EMBL" id="CP140255">
    <property type="protein sequence ID" value="WQH12278.1"/>
    <property type="molecule type" value="Genomic_DNA"/>
</dbReference>
<dbReference type="Proteomes" id="UP001324794">
    <property type="component" value="Chromosome"/>
</dbReference>
<feature type="chain" id="PRO_5046173970" evidence="1">
    <location>
        <begin position="22"/>
        <end position="445"/>
    </location>
</feature>
<proteinExistence type="predicted"/>
<gene>
    <name evidence="2" type="ORF">SR894_19315</name>
</gene>
<protein>
    <submittedName>
        <fullName evidence="2">Alginate export family protein</fullName>
    </submittedName>
</protein>
<evidence type="ECO:0000313" key="3">
    <source>
        <dbReference type="Proteomes" id="UP001324794"/>
    </source>
</evidence>
<organism evidence="2 3">
    <name type="scientific">Vreelandella neptunia</name>
    <dbReference type="NCBI Taxonomy" id="115551"/>
    <lineage>
        <taxon>Bacteria</taxon>
        <taxon>Pseudomonadati</taxon>
        <taxon>Pseudomonadota</taxon>
        <taxon>Gammaproteobacteria</taxon>
        <taxon>Oceanospirillales</taxon>
        <taxon>Halomonadaceae</taxon>
        <taxon>Vreelandella</taxon>
    </lineage>
</organism>
<feature type="signal peptide" evidence="1">
    <location>
        <begin position="1"/>
        <end position="21"/>
    </location>
</feature>
<evidence type="ECO:0000313" key="2">
    <source>
        <dbReference type="EMBL" id="WQH12278.1"/>
    </source>
</evidence>
<keyword evidence="1" id="KW-0732">Signal</keyword>
<name>A0ABZ0YK62_9GAMM</name>